<dbReference type="PROSITE" id="PS50303">
    <property type="entry name" value="PUM_HD"/>
    <property type="match status" value="1"/>
</dbReference>
<comment type="caution">
    <text evidence="6">The sequence shown here is derived from an EMBL/GenBank/DDBJ whole genome shotgun (WGS) entry which is preliminary data.</text>
</comment>
<evidence type="ECO:0000256" key="1">
    <source>
        <dbReference type="ARBA" id="ARBA00022737"/>
    </source>
</evidence>
<dbReference type="SMART" id="SM00025">
    <property type="entry name" value="Pumilio"/>
    <property type="match status" value="8"/>
</dbReference>
<feature type="compositionally biased region" description="Polar residues" evidence="4">
    <location>
        <begin position="550"/>
        <end position="559"/>
    </location>
</feature>
<evidence type="ECO:0000313" key="6">
    <source>
        <dbReference type="EMBL" id="KAK5703259.1"/>
    </source>
</evidence>
<keyword evidence="1" id="KW-0677">Repeat</keyword>
<feature type="compositionally biased region" description="Low complexity" evidence="4">
    <location>
        <begin position="696"/>
        <end position="705"/>
    </location>
</feature>
<feature type="region of interest" description="Disordered" evidence="4">
    <location>
        <begin position="1"/>
        <end position="41"/>
    </location>
</feature>
<feature type="repeat" description="Pumilio" evidence="3">
    <location>
        <begin position="824"/>
        <end position="860"/>
    </location>
</feature>
<dbReference type="GO" id="GO:0010608">
    <property type="term" value="P:post-transcriptional regulation of gene expression"/>
    <property type="evidence" value="ECO:0007669"/>
    <property type="project" value="TreeGrafter"/>
</dbReference>
<dbReference type="Proteomes" id="UP001310594">
    <property type="component" value="Unassembled WGS sequence"/>
</dbReference>
<reference evidence="6" key="1">
    <citation type="submission" date="2023-08" db="EMBL/GenBank/DDBJ databases">
        <title>Black Yeasts Isolated from many extreme environments.</title>
        <authorList>
            <person name="Coleine C."/>
            <person name="Stajich J.E."/>
            <person name="Selbmann L."/>
        </authorList>
    </citation>
    <scope>NUCLEOTIDE SEQUENCE</scope>
    <source>
        <strain evidence="6">CCFEE 5810</strain>
    </source>
</reference>
<evidence type="ECO:0000256" key="2">
    <source>
        <dbReference type="ARBA" id="ARBA00024893"/>
    </source>
</evidence>
<feature type="domain" description="PUM-HD" evidence="5">
    <location>
        <begin position="726"/>
        <end position="1068"/>
    </location>
</feature>
<feature type="repeat" description="Pumilio" evidence="3">
    <location>
        <begin position="788"/>
        <end position="823"/>
    </location>
</feature>
<evidence type="ECO:0000256" key="4">
    <source>
        <dbReference type="SAM" id="MobiDB-lite"/>
    </source>
</evidence>
<feature type="repeat" description="Pumilio" evidence="3">
    <location>
        <begin position="969"/>
        <end position="1004"/>
    </location>
</feature>
<evidence type="ECO:0000313" key="7">
    <source>
        <dbReference type="Proteomes" id="UP001310594"/>
    </source>
</evidence>
<feature type="region of interest" description="Disordered" evidence="4">
    <location>
        <begin position="550"/>
        <end position="570"/>
    </location>
</feature>
<dbReference type="InterPro" id="IPR016024">
    <property type="entry name" value="ARM-type_fold"/>
</dbReference>
<feature type="repeat" description="Pumilio" evidence="3">
    <location>
        <begin position="1005"/>
        <end position="1042"/>
    </location>
</feature>
<dbReference type="GO" id="GO:0005737">
    <property type="term" value="C:cytoplasm"/>
    <property type="evidence" value="ECO:0007669"/>
    <property type="project" value="TreeGrafter"/>
</dbReference>
<sequence>MAYRYQQSPRDEHQAPTYTNPLSPQRNPNRLSGGMASASSMRGGLTRRFTTNELPTTALSPIGQQRKQAAGDYSVSAELLLFPPSRSYLEELEYWLRKRNAVQRELEKMEKRDVAVRRDSLIEEIETVSAMRDELAARMVEYRKKNRRGESLGGTSRGGRLAVVCEELGSKGEDVGRVGHKHTVNITAYLHWLMRGYQPAGIMKAAPSEDRVRRYEMLLREQRQIQAELEQVDPETRREVEQGLLHEEAIAAMMASSEPASPPDYASAFPSAFSKPNRFSSASLTSVPGVSNRPSRSNTQLTSPSAGFARPYTSGGIHLPSQSVPGSRRQSDDEEEDDTFIYGFENGVHRAAANPNRNSMPVTGYSRKRNTTDFSSLGQVNIENFHYDDEDDFHRISHSNTTSPPTTKKTFLHLQQTADGFPKLIRRGDNVEQQASALDLALARGVEPQQQLADRATASRHRISLPPSALSSNFGIAPLNGILANADSKSSAANRRSMEVKFSAETKRPSLMASPPHGLANGIMQKPSTSYSTNDIPTLKSINGAVTSGPPTAITSPAHQSVGPADLTSPENTISRVTSIASSHNSNINRQSQDFAFATYNQQDNTNNDLTSALNNSGLQANAAPFGPINTHDSPMQNGQNGMSPYAQAPYFGAAGYNMQMLNNGFGNMNVGGFAGQPQWPGQINMYGQQNGYGGYQQQQQQQYGQGQGQGQGGHASAGAGRYPDNQRALTQQRRQAQEDAQARFSQITVEQLAGEIYSLCKDQHGCRFLQRKLDEDADNSVQLIFNEVKEHIIELMTDPFGNYLCQKLLECANDEQRTALITNASPAMTKIALNQHGTRALQKMIEYISTPEQTDVIIEALRFDVVQLIQDLNGNHVIQKCLNHLSPENAQFIFDAVGVHCVTVGTHRHGCCVLQRCIDHATGLQKGGLVDQVIKNAFSLVQDPFGNYVVQYILDLGEPSFTEPLCRSFYGQIAYLSKQKFSSNVIEKCIRCATHETKRVLINEIAVPQELDKLLRDSFANYVVQTAMDFADEEAKSMLIENIRPILPAIRHTPYGRRIQTKIGEYDARTSSAPPSGLPSGVATPADTLSPPTIHRTMNGGMNSGVNGNMNGTPPYASQSSQTVPSGGRGNRNGWAGPPPQWGGLNGNVAAFNTNGFAPNAYGGYDTPNGDISSPTPQRHGQHNGMFAGEPNAFTSPTFAGREPMAFNRF</sequence>
<feature type="compositionally biased region" description="Low complexity" evidence="4">
    <location>
        <begin position="30"/>
        <end position="41"/>
    </location>
</feature>
<comment type="function">
    <text evidence="2">RNA-binding nucleolar protein required for pre-rRNA processing. Involved in production of 18S rRNA and assembly of small ribosomal subunit.</text>
</comment>
<feature type="compositionally biased region" description="Polar residues" evidence="4">
    <location>
        <begin position="1117"/>
        <end position="1126"/>
    </location>
</feature>
<protein>
    <recommendedName>
        <fullName evidence="5">PUM-HD domain-containing protein</fullName>
    </recommendedName>
</protein>
<feature type="repeat" description="Pumilio" evidence="3">
    <location>
        <begin position="752"/>
        <end position="787"/>
    </location>
</feature>
<evidence type="ECO:0000259" key="5">
    <source>
        <dbReference type="PROSITE" id="PS50303"/>
    </source>
</evidence>
<dbReference type="EMBL" id="JAVRQU010000005">
    <property type="protein sequence ID" value="KAK5703259.1"/>
    <property type="molecule type" value="Genomic_DNA"/>
</dbReference>
<feature type="compositionally biased region" description="Gly residues" evidence="4">
    <location>
        <begin position="706"/>
        <end position="716"/>
    </location>
</feature>
<feature type="compositionally biased region" description="Polar residues" evidence="4">
    <location>
        <begin position="281"/>
        <end position="305"/>
    </location>
</feature>
<dbReference type="PANTHER" id="PTHR12537:SF13">
    <property type="entry name" value="PUMILIO HOMOLOGY DOMAIN FAMILY MEMBER 4"/>
    <property type="match status" value="1"/>
</dbReference>
<feature type="compositionally biased region" description="Polar residues" evidence="4">
    <location>
        <begin position="607"/>
        <end position="620"/>
    </location>
</feature>
<evidence type="ECO:0000256" key="3">
    <source>
        <dbReference type="PROSITE-ProRule" id="PRU00317"/>
    </source>
</evidence>
<dbReference type="InterPro" id="IPR001313">
    <property type="entry name" value="Pumilio_RNA-bd_rpt"/>
</dbReference>
<dbReference type="SUPFAM" id="SSF48371">
    <property type="entry name" value="ARM repeat"/>
    <property type="match status" value="1"/>
</dbReference>
<dbReference type="PROSITE" id="PS50302">
    <property type="entry name" value="PUM"/>
    <property type="match status" value="7"/>
</dbReference>
<feature type="compositionally biased region" description="Polar residues" evidence="4">
    <location>
        <begin position="16"/>
        <end position="29"/>
    </location>
</feature>
<feature type="region of interest" description="Disordered" evidence="4">
    <location>
        <begin position="281"/>
        <end position="336"/>
    </location>
</feature>
<feature type="region of interest" description="Disordered" evidence="4">
    <location>
        <begin position="1163"/>
        <end position="1182"/>
    </location>
</feature>
<dbReference type="InterPro" id="IPR033712">
    <property type="entry name" value="Pumilio_RNA-bd"/>
</dbReference>
<feature type="region of interest" description="Disordered" evidence="4">
    <location>
        <begin position="691"/>
        <end position="740"/>
    </location>
</feature>
<dbReference type="GO" id="GO:0003729">
    <property type="term" value="F:mRNA binding"/>
    <property type="evidence" value="ECO:0007669"/>
    <property type="project" value="TreeGrafter"/>
</dbReference>
<dbReference type="Pfam" id="PF00806">
    <property type="entry name" value="PUF"/>
    <property type="match status" value="8"/>
</dbReference>
<dbReference type="AlphaFoldDB" id="A0AAN8A3H2"/>
<name>A0AAN8A3H2_9PEZI</name>
<accession>A0AAN8A3H2</accession>
<dbReference type="Gene3D" id="1.25.10.10">
    <property type="entry name" value="Leucine-rich Repeat Variant"/>
    <property type="match status" value="1"/>
</dbReference>
<feature type="compositionally biased region" description="Low complexity" evidence="4">
    <location>
        <begin position="1099"/>
        <end position="1113"/>
    </location>
</feature>
<feature type="region of interest" description="Disordered" evidence="4">
    <location>
        <begin position="1069"/>
        <end position="1149"/>
    </location>
</feature>
<gene>
    <name evidence="6" type="ORF">LTR97_004208</name>
</gene>
<dbReference type="InterPro" id="IPR011989">
    <property type="entry name" value="ARM-like"/>
</dbReference>
<feature type="repeat" description="Pumilio" evidence="3">
    <location>
        <begin position="861"/>
        <end position="896"/>
    </location>
</feature>
<dbReference type="FunFam" id="1.25.10.10:FF:000237">
    <property type="entry name" value="Pumilio homolog 9"/>
    <property type="match status" value="1"/>
</dbReference>
<organism evidence="6 7">
    <name type="scientific">Elasticomyces elasticus</name>
    <dbReference type="NCBI Taxonomy" id="574655"/>
    <lineage>
        <taxon>Eukaryota</taxon>
        <taxon>Fungi</taxon>
        <taxon>Dikarya</taxon>
        <taxon>Ascomycota</taxon>
        <taxon>Pezizomycotina</taxon>
        <taxon>Dothideomycetes</taxon>
        <taxon>Dothideomycetidae</taxon>
        <taxon>Mycosphaerellales</taxon>
        <taxon>Teratosphaeriaceae</taxon>
        <taxon>Elasticomyces</taxon>
    </lineage>
</organism>
<dbReference type="CDD" id="cd07920">
    <property type="entry name" value="Pumilio"/>
    <property type="match status" value="1"/>
</dbReference>
<dbReference type="InterPro" id="IPR033133">
    <property type="entry name" value="PUM-HD"/>
</dbReference>
<dbReference type="PANTHER" id="PTHR12537">
    <property type="entry name" value="RNA BINDING PROTEIN PUMILIO-RELATED"/>
    <property type="match status" value="1"/>
</dbReference>
<feature type="region of interest" description="Disordered" evidence="4">
    <location>
        <begin position="509"/>
        <end position="530"/>
    </location>
</feature>
<proteinExistence type="predicted"/>
<feature type="region of interest" description="Disordered" evidence="4">
    <location>
        <begin position="607"/>
        <end position="642"/>
    </location>
</feature>
<feature type="compositionally biased region" description="Polar residues" evidence="4">
    <location>
        <begin position="1171"/>
        <end position="1180"/>
    </location>
</feature>
<feature type="compositionally biased region" description="Polar residues" evidence="4">
    <location>
        <begin position="631"/>
        <end position="642"/>
    </location>
</feature>
<feature type="repeat" description="Pumilio" evidence="3">
    <location>
        <begin position="933"/>
        <end position="968"/>
    </location>
</feature>